<proteinExistence type="predicted"/>
<gene>
    <name evidence="2" type="ORF">GCM10011501_27220</name>
</gene>
<evidence type="ECO:0000313" key="2">
    <source>
        <dbReference type="EMBL" id="GHE96140.1"/>
    </source>
</evidence>
<keyword evidence="1" id="KW-1133">Transmembrane helix</keyword>
<sequence>MRVPLPAARITTERDIKIPLITFSLRYVDIIVPLLFTYGLVLNSDKFLVNADA</sequence>
<name>A0ABQ3IXQ6_9GAMM</name>
<evidence type="ECO:0000256" key="1">
    <source>
        <dbReference type="SAM" id="Phobius"/>
    </source>
</evidence>
<keyword evidence="1" id="KW-0472">Membrane</keyword>
<dbReference type="Proteomes" id="UP000626370">
    <property type="component" value="Unassembled WGS sequence"/>
</dbReference>
<feature type="transmembrane region" description="Helical" evidence="1">
    <location>
        <begin position="20"/>
        <end position="41"/>
    </location>
</feature>
<protein>
    <submittedName>
        <fullName evidence="2">Uncharacterized protein</fullName>
    </submittedName>
</protein>
<evidence type="ECO:0000313" key="3">
    <source>
        <dbReference type="Proteomes" id="UP000626370"/>
    </source>
</evidence>
<keyword evidence="3" id="KW-1185">Reference proteome</keyword>
<accession>A0ABQ3IXQ6</accession>
<organism evidence="2 3">
    <name type="scientific">Thalassotalea profundi</name>
    <dbReference type="NCBI Taxonomy" id="2036687"/>
    <lineage>
        <taxon>Bacteria</taxon>
        <taxon>Pseudomonadati</taxon>
        <taxon>Pseudomonadota</taxon>
        <taxon>Gammaproteobacteria</taxon>
        <taxon>Alteromonadales</taxon>
        <taxon>Colwelliaceae</taxon>
        <taxon>Thalassotalea</taxon>
    </lineage>
</organism>
<comment type="caution">
    <text evidence="2">The sequence shown here is derived from an EMBL/GenBank/DDBJ whole genome shotgun (WGS) entry which is preliminary data.</text>
</comment>
<keyword evidence="1" id="KW-0812">Transmembrane</keyword>
<dbReference type="EMBL" id="BNAH01000011">
    <property type="protein sequence ID" value="GHE96140.1"/>
    <property type="molecule type" value="Genomic_DNA"/>
</dbReference>
<reference evidence="3" key="1">
    <citation type="journal article" date="2019" name="Int. J. Syst. Evol. Microbiol.">
        <title>The Global Catalogue of Microorganisms (GCM) 10K type strain sequencing project: providing services to taxonomists for standard genome sequencing and annotation.</title>
        <authorList>
            <consortium name="The Broad Institute Genomics Platform"/>
            <consortium name="The Broad Institute Genome Sequencing Center for Infectious Disease"/>
            <person name="Wu L."/>
            <person name="Ma J."/>
        </authorList>
    </citation>
    <scope>NUCLEOTIDE SEQUENCE [LARGE SCALE GENOMIC DNA]</scope>
    <source>
        <strain evidence="3">CGMCC 1.15922</strain>
    </source>
</reference>